<organism evidence="2 3">
    <name type="scientific">Vibrio kanaloae</name>
    <dbReference type="NCBI Taxonomy" id="170673"/>
    <lineage>
        <taxon>Bacteria</taxon>
        <taxon>Pseudomonadati</taxon>
        <taxon>Pseudomonadota</taxon>
        <taxon>Gammaproteobacteria</taxon>
        <taxon>Vibrionales</taxon>
        <taxon>Vibrionaceae</taxon>
        <taxon>Vibrio</taxon>
    </lineage>
</organism>
<evidence type="ECO:0000313" key="2">
    <source>
        <dbReference type="EMBL" id="TKF25920.1"/>
    </source>
</evidence>
<feature type="transmembrane region" description="Helical" evidence="1">
    <location>
        <begin position="365"/>
        <end position="385"/>
    </location>
</feature>
<protein>
    <submittedName>
        <fullName evidence="2">Oligosaccharide repeat unit polymerase</fullName>
    </submittedName>
</protein>
<evidence type="ECO:0000313" key="3">
    <source>
        <dbReference type="Proteomes" id="UP000305234"/>
    </source>
</evidence>
<accession>A0A4U1YX64</accession>
<keyword evidence="1" id="KW-0812">Transmembrane</keyword>
<dbReference type="NCBIfam" id="TIGR04370">
    <property type="entry name" value="glyco_rpt_poly"/>
    <property type="match status" value="1"/>
</dbReference>
<feature type="transmembrane region" description="Helical" evidence="1">
    <location>
        <begin position="332"/>
        <end position="353"/>
    </location>
</feature>
<gene>
    <name evidence="2" type="ORF">FCV52_10515</name>
</gene>
<feature type="transmembrane region" description="Helical" evidence="1">
    <location>
        <begin position="32"/>
        <end position="52"/>
    </location>
</feature>
<name>A0A4U1YX64_9VIBR</name>
<dbReference type="EMBL" id="SYUW01000026">
    <property type="protein sequence ID" value="TKF25920.1"/>
    <property type="molecule type" value="Genomic_DNA"/>
</dbReference>
<feature type="transmembrane region" description="Helical" evidence="1">
    <location>
        <begin position="179"/>
        <end position="205"/>
    </location>
</feature>
<evidence type="ECO:0000256" key="1">
    <source>
        <dbReference type="SAM" id="Phobius"/>
    </source>
</evidence>
<keyword evidence="1" id="KW-1133">Transmembrane helix</keyword>
<feature type="transmembrane region" description="Helical" evidence="1">
    <location>
        <begin position="217"/>
        <end position="236"/>
    </location>
</feature>
<dbReference type="Proteomes" id="UP000305234">
    <property type="component" value="Unassembled WGS sequence"/>
</dbReference>
<sequence length="418" mass="48529">MVFFIYVLIFIFVTLSLNRMDFLKFRLSLNCSFFLALWWSFYFLIKIPYFIINEVYNEDILIITLCLVLTFFISFYIGIGFIKPLPLGNVKYLERYSMNNTDTMPYLFILTTIVIFVIYNLYKYGTLNVFDSVMSLGERREKTQWGGVGIYVDYFMSAILKASCVISLTASIFKRKYLLSIFLTVLFCLLFFQSGSKYALVWFLYPIAIYSFLRNKVNIVFLSIPIVLLVIALPIINVFRNRGEFFIPVDELALLLDVLLSRADLFNGLYDLVEYLTDKGDFALGLSIYAVFTRFIPRDILPDRLGSTDTILTSEVYNTSSWVFNYGGIGEFYYNFNFLGVVFIGVLSGVLVNSVNYALTKYAKLNLILFSFFIASPFWSISWGIGFNNLFFTFFMFWLISIPIVSSIYKLCTKIKFL</sequence>
<dbReference type="AlphaFoldDB" id="A0A4U1YX64"/>
<proteinExistence type="predicted"/>
<feature type="transmembrane region" description="Helical" evidence="1">
    <location>
        <begin position="391"/>
        <end position="412"/>
    </location>
</feature>
<keyword evidence="1" id="KW-0472">Membrane</keyword>
<comment type="caution">
    <text evidence="2">The sequence shown here is derived from an EMBL/GenBank/DDBJ whole genome shotgun (WGS) entry which is preliminary data.</text>
</comment>
<feature type="transmembrane region" description="Helical" evidence="1">
    <location>
        <begin position="148"/>
        <end position="173"/>
    </location>
</feature>
<feature type="transmembrane region" description="Helical" evidence="1">
    <location>
        <begin position="59"/>
        <end position="83"/>
    </location>
</feature>
<reference evidence="2 3" key="1">
    <citation type="submission" date="2019-04" db="EMBL/GenBank/DDBJ databases">
        <title>A reverse ecology approach based on a biological definition of microbial populations.</title>
        <authorList>
            <person name="Arevalo P."/>
            <person name="Vaninsberghe D."/>
            <person name="Elsherbini J."/>
            <person name="Gore J."/>
            <person name="Polz M."/>
        </authorList>
    </citation>
    <scope>NUCLEOTIDE SEQUENCE [LARGE SCALE GENOMIC DNA]</scope>
    <source>
        <strain evidence="2 3">10N.261.46.E4</strain>
    </source>
</reference>
<feature type="transmembrane region" description="Helical" evidence="1">
    <location>
        <begin position="103"/>
        <end position="122"/>
    </location>
</feature>